<feature type="non-terminal residue" evidence="1">
    <location>
        <position position="101"/>
    </location>
</feature>
<gene>
    <name evidence="1" type="ORF">B2A_14100</name>
</gene>
<sequence length="101" mass="12201">MSAPQNPPEWLPPLFPVSPWSETVMEWLYAVFRRDFIDMPTRYDGCEVWFFPERERDKELIFWHLVEREDPPGSGNRLPDFRRCERLPWARAMLDNFSAPE</sequence>
<dbReference type="AlphaFoldDB" id="T0YF61"/>
<reference evidence="1" key="2">
    <citation type="journal article" date="2014" name="ISME J.">
        <title>Microbial stratification in low pH oxic and suboxic macroscopic growths along an acid mine drainage.</title>
        <authorList>
            <person name="Mendez-Garcia C."/>
            <person name="Mesa V."/>
            <person name="Sprenger R.R."/>
            <person name="Richter M."/>
            <person name="Diez M.S."/>
            <person name="Solano J."/>
            <person name="Bargiela R."/>
            <person name="Golyshina O.V."/>
            <person name="Manteca A."/>
            <person name="Ramos J.L."/>
            <person name="Gallego J.R."/>
            <person name="Llorente I."/>
            <person name="Martins Dos Santos V.A."/>
            <person name="Jensen O.N."/>
            <person name="Pelaez A.I."/>
            <person name="Sanchez J."/>
            <person name="Ferrer M."/>
        </authorList>
    </citation>
    <scope>NUCLEOTIDE SEQUENCE</scope>
</reference>
<organism evidence="1">
    <name type="scientific">mine drainage metagenome</name>
    <dbReference type="NCBI Taxonomy" id="410659"/>
    <lineage>
        <taxon>unclassified sequences</taxon>
        <taxon>metagenomes</taxon>
        <taxon>ecological metagenomes</taxon>
    </lineage>
</organism>
<reference evidence="1" key="1">
    <citation type="submission" date="2013-08" db="EMBL/GenBank/DDBJ databases">
        <authorList>
            <person name="Mendez C."/>
            <person name="Richter M."/>
            <person name="Ferrer M."/>
            <person name="Sanchez J."/>
        </authorList>
    </citation>
    <scope>NUCLEOTIDE SEQUENCE</scope>
</reference>
<comment type="caution">
    <text evidence="1">The sequence shown here is derived from an EMBL/GenBank/DDBJ whole genome shotgun (WGS) entry which is preliminary data.</text>
</comment>
<dbReference type="EMBL" id="AUZZ01010228">
    <property type="protein sequence ID" value="EQD30492.1"/>
    <property type="molecule type" value="Genomic_DNA"/>
</dbReference>
<name>T0YF61_9ZZZZ</name>
<accession>T0YF61</accession>
<proteinExistence type="predicted"/>
<evidence type="ECO:0000313" key="1">
    <source>
        <dbReference type="EMBL" id="EQD30492.1"/>
    </source>
</evidence>
<protein>
    <submittedName>
        <fullName evidence="1">Phage P1-related protein</fullName>
    </submittedName>
</protein>